<comment type="caution">
    <text evidence="3">The sequence shown here is derived from an EMBL/GenBank/DDBJ whole genome shotgun (WGS) entry which is preliminary data.</text>
</comment>
<proteinExistence type="predicted"/>
<sequence>MDNLNQTSLKRKHENYPASNSTHGFDRKLNHLCQQIINPKYKDHPKNNPTQCLTQLFMSNELVDLTVIIPNHNGIDNRFKVHRLVLGMWSCVFKAMLFGPMTEGDTITLKEESPESFGWVLMYMYTGQTELSSVKLAIQVYLLANKYLMRHLKTVCSKLYIKQKAIRVIDLKGTTALMNNQAILEEEGKKVKNLAFFGRVLIQNLIFAEFMTLFLKFSAFSNKIIFRLLHWSKIQLKFKELEFTTNTLRQEIEKFLPHIRFLAMSAEEFVKEVLPESILTLHEVTAIQLNIAGVKDVSLPPLLSNNKKRRKIFYLSELKKCKIENTGFIIDLEFNKRTILDPDILHLVQTQSIIHVNKLEYENNVGYKGTLTVKDSSRKVLRTVQFDGQVAEFYVPLTMQPGEKYTFTLSGGGSVLTYVDSKDIQNNGLISGQMMNRYFTTCFFHYWKCL</sequence>
<dbReference type="PANTHER" id="PTHR45774:SF3">
    <property type="entry name" value="BTB (POZ) DOMAIN-CONTAINING 2B-RELATED"/>
    <property type="match status" value="1"/>
</dbReference>
<feature type="domain" description="BTB" evidence="2">
    <location>
        <begin position="63"/>
        <end position="133"/>
    </location>
</feature>
<dbReference type="Proteomes" id="UP001497623">
    <property type="component" value="Unassembled WGS sequence"/>
</dbReference>
<feature type="non-terminal residue" evidence="3">
    <location>
        <position position="450"/>
    </location>
</feature>
<accession>A0AAV2RNQ2</accession>
<dbReference type="InterPro" id="IPR000210">
    <property type="entry name" value="BTB/POZ_dom"/>
</dbReference>
<dbReference type="EMBL" id="CAXKWB010028714">
    <property type="protein sequence ID" value="CAL4134135.1"/>
    <property type="molecule type" value="Genomic_DNA"/>
</dbReference>
<dbReference type="Gene3D" id="3.30.710.10">
    <property type="entry name" value="Potassium Channel Kv1.1, Chain A"/>
    <property type="match status" value="1"/>
</dbReference>
<feature type="region of interest" description="Disordered" evidence="1">
    <location>
        <begin position="1"/>
        <end position="23"/>
    </location>
</feature>
<evidence type="ECO:0000256" key="1">
    <source>
        <dbReference type="SAM" id="MobiDB-lite"/>
    </source>
</evidence>
<dbReference type="PROSITE" id="PS50097">
    <property type="entry name" value="BTB"/>
    <property type="match status" value="1"/>
</dbReference>
<gene>
    <name evidence="3" type="ORF">MNOR_LOCUS27377</name>
</gene>
<dbReference type="AlphaFoldDB" id="A0AAV2RNQ2"/>
<evidence type="ECO:0000313" key="4">
    <source>
        <dbReference type="Proteomes" id="UP001497623"/>
    </source>
</evidence>
<dbReference type="SMART" id="SM00225">
    <property type="entry name" value="BTB"/>
    <property type="match status" value="1"/>
</dbReference>
<reference evidence="3 4" key="1">
    <citation type="submission" date="2024-05" db="EMBL/GenBank/DDBJ databases">
        <authorList>
            <person name="Wallberg A."/>
        </authorList>
    </citation>
    <scope>NUCLEOTIDE SEQUENCE [LARGE SCALE GENOMIC DNA]</scope>
</reference>
<organism evidence="3 4">
    <name type="scientific">Meganyctiphanes norvegica</name>
    <name type="common">Northern krill</name>
    <name type="synonym">Thysanopoda norvegica</name>
    <dbReference type="NCBI Taxonomy" id="48144"/>
    <lineage>
        <taxon>Eukaryota</taxon>
        <taxon>Metazoa</taxon>
        <taxon>Ecdysozoa</taxon>
        <taxon>Arthropoda</taxon>
        <taxon>Crustacea</taxon>
        <taxon>Multicrustacea</taxon>
        <taxon>Malacostraca</taxon>
        <taxon>Eumalacostraca</taxon>
        <taxon>Eucarida</taxon>
        <taxon>Euphausiacea</taxon>
        <taxon>Euphausiidae</taxon>
        <taxon>Meganyctiphanes</taxon>
    </lineage>
</organism>
<dbReference type="Pfam" id="PF00651">
    <property type="entry name" value="BTB"/>
    <property type="match status" value="1"/>
</dbReference>
<evidence type="ECO:0000313" key="3">
    <source>
        <dbReference type="EMBL" id="CAL4134135.1"/>
    </source>
</evidence>
<keyword evidence="4" id="KW-1185">Reference proteome</keyword>
<dbReference type="SUPFAM" id="SSF54695">
    <property type="entry name" value="POZ domain"/>
    <property type="match status" value="1"/>
</dbReference>
<protein>
    <recommendedName>
        <fullName evidence="2">BTB domain-containing protein</fullName>
    </recommendedName>
</protein>
<name>A0AAV2RNQ2_MEGNR</name>
<evidence type="ECO:0000259" key="2">
    <source>
        <dbReference type="PROSITE" id="PS50097"/>
    </source>
</evidence>
<dbReference type="PANTHER" id="PTHR45774">
    <property type="entry name" value="BTB/POZ DOMAIN-CONTAINING"/>
    <property type="match status" value="1"/>
</dbReference>
<dbReference type="InterPro" id="IPR011333">
    <property type="entry name" value="SKP1/BTB/POZ_sf"/>
</dbReference>